<keyword evidence="1" id="KW-0521">NADP</keyword>
<dbReference type="InterPro" id="IPR011032">
    <property type="entry name" value="GroES-like_sf"/>
</dbReference>
<accession>A0ABW2TMK0</accession>
<sequence length="83" mass="8958">MKAIVQHRYGSPAEVLEFCDVDRPDPGPGQVLVRVRASSVNPADWFTLTGTPYLMRVAFGLGRPKHRVQGRDVAGTVEAVGPG</sequence>
<comment type="caution">
    <text evidence="3">The sequence shown here is derived from an EMBL/GenBank/DDBJ whole genome shotgun (WGS) entry which is preliminary data.</text>
</comment>
<dbReference type="Pfam" id="PF08240">
    <property type="entry name" value="ADH_N"/>
    <property type="match status" value="1"/>
</dbReference>
<dbReference type="EMBL" id="JBHTEY010000004">
    <property type="protein sequence ID" value="MFC7615005.1"/>
    <property type="molecule type" value="Genomic_DNA"/>
</dbReference>
<proteinExistence type="predicted"/>
<name>A0ABW2TMK0_9PSEU</name>
<dbReference type="InterPro" id="IPR013154">
    <property type="entry name" value="ADH-like_N"/>
</dbReference>
<keyword evidence="4" id="KW-1185">Reference proteome</keyword>
<gene>
    <name evidence="3" type="ORF">ACFQV2_17260</name>
</gene>
<evidence type="ECO:0000313" key="3">
    <source>
        <dbReference type="EMBL" id="MFC7615005.1"/>
    </source>
</evidence>
<reference evidence="4" key="1">
    <citation type="journal article" date="2019" name="Int. J. Syst. Evol. Microbiol.">
        <title>The Global Catalogue of Microorganisms (GCM) 10K type strain sequencing project: providing services to taxonomists for standard genome sequencing and annotation.</title>
        <authorList>
            <consortium name="The Broad Institute Genomics Platform"/>
            <consortium name="The Broad Institute Genome Sequencing Center for Infectious Disease"/>
            <person name="Wu L."/>
            <person name="Ma J."/>
        </authorList>
    </citation>
    <scope>NUCLEOTIDE SEQUENCE [LARGE SCALE GENOMIC DNA]</scope>
    <source>
        <strain evidence="4">JCM 17695</strain>
    </source>
</reference>
<dbReference type="Gene3D" id="3.90.180.10">
    <property type="entry name" value="Medium-chain alcohol dehydrogenases, catalytic domain"/>
    <property type="match status" value="1"/>
</dbReference>
<dbReference type="SUPFAM" id="SSF50129">
    <property type="entry name" value="GroES-like"/>
    <property type="match status" value="1"/>
</dbReference>
<protein>
    <submittedName>
        <fullName evidence="3">Alcohol dehydrogenase catalytic domain-containing protein</fullName>
    </submittedName>
</protein>
<dbReference type="Proteomes" id="UP001596512">
    <property type="component" value="Unassembled WGS sequence"/>
</dbReference>
<evidence type="ECO:0000259" key="2">
    <source>
        <dbReference type="Pfam" id="PF08240"/>
    </source>
</evidence>
<feature type="domain" description="Alcohol dehydrogenase-like N-terminal" evidence="2">
    <location>
        <begin position="27"/>
        <end position="83"/>
    </location>
</feature>
<evidence type="ECO:0000313" key="4">
    <source>
        <dbReference type="Proteomes" id="UP001596512"/>
    </source>
</evidence>
<evidence type="ECO:0000256" key="1">
    <source>
        <dbReference type="ARBA" id="ARBA00022857"/>
    </source>
</evidence>
<dbReference type="PANTHER" id="PTHR44154:SF1">
    <property type="entry name" value="QUINONE OXIDOREDUCTASE"/>
    <property type="match status" value="1"/>
</dbReference>
<dbReference type="InterPro" id="IPR051603">
    <property type="entry name" value="Zinc-ADH_QOR/CCCR"/>
</dbReference>
<dbReference type="PANTHER" id="PTHR44154">
    <property type="entry name" value="QUINONE OXIDOREDUCTASE"/>
    <property type="match status" value="1"/>
</dbReference>
<organism evidence="3 4">
    <name type="scientific">Actinokineospora soli</name>
    <dbReference type="NCBI Taxonomy" id="1048753"/>
    <lineage>
        <taxon>Bacteria</taxon>
        <taxon>Bacillati</taxon>
        <taxon>Actinomycetota</taxon>
        <taxon>Actinomycetes</taxon>
        <taxon>Pseudonocardiales</taxon>
        <taxon>Pseudonocardiaceae</taxon>
        <taxon>Actinokineospora</taxon>
    </lineage>
</organism>